<evidence type="ECO:0000313" key="4">
    <source>
        <dbReference type="EMBL" id="MCS4158867.1"/>
    </source>
</evidence>
<reference evidence="3" key="1">
    <citation type="submission" date="2022-08" db="EMBL/GenBank/DDBJ databases">
        <title>Genomic Encyclopedia of Type Strains, Phase V (KMG-V): Genome sequencing to study the core and pangenomes of soil and plant-associated prokaryotes.</title>
        <authorList>
            <person name="Whitman W."/>
        </authorList>
    </citation>
    <scope>NUCLEOTIDE SEQUENCE</scope>
    <source>
        <strain evidence="4">SP3002</strain>
        <strain evidence="3">SP3049</strain>
    </source>
</reference>
<evidence type="ECO:0000313" key="3">
    <source>
        <dbReference type="EMBL" id="MCS3711450.1"/>
    </source>
</evidence>
<keyword evidence="2" id="KW-0812">Transmembrane</keyword>
<dbReference type="AlphaFoldDB" id="A0A9X2T525"/>
<accession>A0A9X2T525</accession>
<name>A0A9X2T525_9BACT</name>
<dbReference type="EMBL" id="JANUAE010000014">
    <property type="protein sequence ID" value="MCS3711450.1"/>
    <property type="molecule type" value="Genomic_DNA"/>
</dbReference>
<dbReference type="Proteomes" id="UP001155057">
    <property type="component" value="Unassembled WGS sequence"/>
</dbReference>
<dbReference type="Proteomes" id="UP001155110">
    <property type="component" value="Unassembled WGS sequence"/>
</dbReference>
<sequence length="45" mass="5207">MQTARRSQTTDRPRKRHDRKRDASNFDDYMLAVVSVALVGFLIAL</sequence>
<evidence type="ECO:0000256" key="2">
    <source>
        <dbReference type="SAM" id="Phobius"/>
    </source>
</evidence>
<evidence type="ECO:0000313" key="5">
    <source>
        <dbReference type="Proteomes" id="UP001155057"/>
    </source>
</evidence>
<keyword evidence="2" id="KW-0472">Membrane</keyword>
<keyword evidence="2" id="KW-1133">Transmembrane helix</keyword>
<feature type="transmembrane region" description="Helical" evidence="2">
    <location>
        <begin position="26"/>
        <end position="44"/>
    </location>
</feature>
<feature type="region of interest" description="Disordered" evidence="1">
    <location>
        <begin position="1"/>
        <end position="21"/>
    </location>
</feature>
<dbReference type="EMBL" id="JANTZM010000015">
    <property type="protein sequence ID" value="MCS4158867.1"/>
    <property type="molecule type" value="Genomic_DNA"/>
</dbReference>
<dbReference type="RefSeq" id="WP_013060693.1">
    <property type="nucleotide sequence ID" value="NZ_CALTRV010000010.1"/>
</dbReference>
<protein>
    <submittedName>
        <fullName evidence="3">Uncharacterized protein</fullName>
    </submittedName>
</protein>
<gene>
    <name evidence="3" type="ORF">GGP61_003083</name>
    <name evidence="4" type="ORF">GGP99_002850</name>
</gene>
<evidence type="ECO:0000256" key="1">
    <source>
        <dbReference type="SAM" id="MobiDB-lite"/>
    </source>
</evidence>
<organism evidence="3 5">
    <name type="scientific">Salinibacter ruber</name>
    <dbReference type="NCBI Taxonomy" id="146919"/>
    <lineage>
        <taxon>Bacteria</taxon>
        <taxon>Pseudomonadati</taxon>
        <taxon>Rhodothermota</taxon>
        <taxon>Rhodothermia</taxon>
        <taxon>Rhodothermales</taxon>
        <taxon>Salinibacteraceae</taxon>
        <taxon>Salinibacter</taxon>
    </lineage>
</organism>
<proteinExistence type="predicted"/>
<comment type="caution">
    <text evidence="3">The sequence shown here is derived from an EMBL/GenBank/DDBJ whole genome shotgun (WGS) entry which is preliminary data.</text>
</comment>